<dbReference type="EMBL" id="BAMX01000010">
    <property type="protein sequence ID" value="GAN65530.1"/>
    <property type="molecule type" value="Genomic_DNA"/>
</dbReference>
<proteinExistence type="predicted"/>
<reference evidence="1 2" key="1">
    <citation type="submission" date="2012-11" db="EMBL/GenBank/DDBJ databases">
        <title>Whole genome sequence of Acetobacter orientalis 21F-2.</title>
        <authorList>
            <person name="Azuma Y."/>
            <person name="Higashiura N."/>
            <person name="Hirakawa H."/>
            <person name="Matsushita K."/>
        </authorList>
    </citation>
    <scope>NUCLEOTIDE SEQUENCE [LARGE SCALE GENOMIC DNA]</scope>
    <source>
        <strain evidence="1 2">21F-2</strain>
    </source>
</reference>
<dbReference type="AntiFam" id="ANF00012">
    <property type="entry name" value="tRNA translation"/>
</dbReference>
<organism evidence="1 2">
    <name type="scientific">Acetobacter orientalis</name>
    <dbReference type="NCBI Taxonomy" id="146474"/>
    <lineage>
        <taxon>Bacteria</taxon>
        <taxon>Pseudomonadati</taxon>
        <taxon>Pseudomonadota</taxon>
        <taxon>Alphaproteobacteria</taxon>
        <taxon>Acetobacterales</taxon>
        <taxon>Acetobacteraceae</taxon>
        <taxon>Acetobacter</taxon>
    </lineage>
</organism>
<dbReference type="AlphaFoldDB" id="A0A0D6NIQ7"/>
<dbReference type="Proteomes" id="UP000032670">
    <property type="component" value="Unassembled WGS sequence"/>
</dbReference>
<gene>
    <name evidence="1" type="ORF">Abor_010_093</name>
</gene>
<name>A0A0D6NIQ7_9PROT</name>
<accession>A0A0D6NIQ7</accession>
<keyword evidence="2" id="KW-1185">Reference proteome</keyword>
<evidence type="ECO:0000313" key="2">
    <source>
        <dbReference type="Proteomes" id="UP000032670"/>
    </source>
</evidence>
<protein>
    <submittedName>
        <fullName evidence="1">Uncharacterized protein</fullName>
    </submittedName>
</protein>
<evidence type="ECO:0000313" key="1">
    <source>
        <dbReference type="EMBL" id="GAN65530.1"/>
    </source>
</evidence>
<comment type="caution">
    <text evidence="1">The sequence shown here is derived from an EMBL/GenBank/DDBJ whole genome shotgun (WGS) entry which is preliminary data.</text>
</comment>
<sequence length="43" mass="4802">MAGANDGDRTRDNRYHKPALYQLSYVRHTARGRLVNSAVSVKG</sequence>